<name>H6WBD3_9VIRU</name>
<gene>
    <name evidence="1" type="ORF">tv_R1</name>
</gene>
<organism evidence="1">
    <name type="scientific">Mimivirus sp. 'lentille'</name>
    <dbReference type="NCBI Taxonomy" id="1128146"/>
    <lineage>
        <taxon>Viruses</taxon>
        <taxon>Varidnaviria</taxon>
        <taxon>Bamfordvirae</taxon>
        <taxon>Nucleocytoviricota</taxon>
        <taxon>Megaviricetes</taxon>
        <taxon>Imitervirales</taxon>
        <taxon>Mimiviridae</taxon>
        <taxon>Megamimivirinae</taxon>
        <taxon>Mimivirus</taxon>
    </lineage>
</organism>
<evidence type="ECO:0000313" key="1">
    <source>
        <dbReference type="EMBL" id="AEY99247.1"/>
    </source>
</evidence>
<dbReference type="EMBL" id="JQ063127">
    <property type="protein sequence ID" value="AEY99247.1"/>
    <property type="molecule type" value="Genomic_DNA"/>
</dbReference>
<proteinExistence type="predicted"/>
<protein>
    <submittedName>
        <fullName evidence="1">Uncharacterized protein</fullName>
    </submittedName>
</protein>
<sequence length="201" mass="22921">MSDISLNLNAKLLSYLATLIHNEQNIISKYHMMYEYLDAVNEFESAIRENQEVKSYIQELKQSLDKLTPDDNIVQIVFVTEGAGVNNQDGDIEKNKHEFKKQVTFSDKNDDIFIPPIKQSSQRGGKLNKSDKLRQKLNILGGDAVKSIGKDLGIKPEKGKKVLTKKYTIDKIMSNIKLQNDAWKQVNNISYVNYTDTASDY</sequence>
<reference evidence="1" key="1">
    <citation type="journal article" date="2012" name="Proc. Natl. Acad. Sci. U.S.A.">
        <title>Provirophages and transpovirons as the diverse mobilome of giant viruses.</title>
        <authorList>
            <person name="Desnues C."/>
            <person name="La Scola B."/>
            <person name="Yutin N."/>
            <person name="Fournous G."/>
            <person name="Robert C."/>
            <person name="Azza S."/>
            <person name="Jardot P."/>
            <person name="Monteil S."/>
            <person name="Campocasso A."/>
            <person name="Koonin E.V."/>
            <person name="Raoult D."/>
        </authorList>
    </citation>
    <scope>NUCLEOTIDE SEQUENCE</scope>
</reference>
<accession>H6WBD3</accession>